<accession>A0A443VLY5</accession>
<keyword evidence="2" id="KW-0805">Transcription regulation</keyword>
<dbReference type="AlphaFoldDB" id="A0A443VLY5"/>
<dbReference type="SUPFAM" id="SSF53850">
    <property type="entry name" value="Periplasmic binding protein-like II"/>
    <property type="match status" value="1"/>
</dbReference>
<dbReference type="InterPro" id="IPR005119">
    <property type="entry name" value="LysR_subst-bd"/>
</dbReference>
<dbReference type="Gene3D" id="1.10.10.10">
    <property type="entry name" value="Winged helix-like DNA-binding domain superfamily/Winged helix DNA-binding domain"/>
    <property type="match status" value="1"/>
</dbReference>
<gene>
    <name evidence="6" type="ORF">DN603_14560</name>
</gene>
<dbReference type="PROSITE" id="PS50931">
    <property type="entry name" value="HTH_LYSR"/>
    <property type="match status" value="1"/>
</dbReference>
<evidence type="ECO:0000313" key="7">
    <source>
        <dbReference type="Proteomes" id="UP000288843"/>
    </source>
</evidence>
<dbReference type="RefSeq" id="WP_128319855.1">
    <property type="nucleotide sequence ID" value="NZ_JAUBKS010000002.1"/>
</dbReference>
<dbReference type="PANTHER" id="PTHR30537:SF26">
    <property type="entry name" value="GLYCINE CLEAVAGE SYSTEM TRANSCRIPTIONAL ACTIVATOR"/>
    <property type="match status" value="1"/>
</dbReference>
<proteinExistence type="inferred from homology"/>
<dbReference type="InterPro" id="IPR036390">
    <property type="entry name" value="WH_DNA-bd_sf"/>
</dbReference>
<dbReference type="Gene3D" id="3.40.190.10">
    <property type="entry name" value="Periplasmic binding protein-like II"/>
    <property type="match status" value="2"/>
</dbReference>
<name>A0A443VLY5_RAOPL</name>
<comment type="similarity">
    <text evidence="1">Belongs to the LysR transcriptional regulatory family.</text>
</comment>
<dbReference type="GO" id="GO:0043565">
    <property type="term" value="F:sequence-specific DNA binding"/>
    <property type="evidence" value="ECO:0007669"/>
    <property type="project" value="TreeGrafter"/>
</dbReference>
<reference evidence="6 7" key="1">
    <citation type="submission" date="2018-06" db="EMBL/GenBank/DDBJ databases">
        <title>Carbapenemase-producing Enterobacteriaceae present in wastewater treatment plant effluent and nearby surface waters in the US.</title>
        <authorList>
            <person name="Mathys D.A."/>
            <person name="Mollenkopf D.F."/>
            <person name="Feicht S.M."/>
            <person name="Adams R.J."/>
            <person name="Albers A.L."/>
            <person name="Stuever D.M."/>
            <person name="Daniels J.B."/>
            <person name="Wittum T.E."/>
        </authorList>
    </citation>
    <scope>NUCLEOTIDE SEQUENCE [LARGE SCALE GENOMIC DNA]</scope>
    <source>
        <strain evidence="6 7">GEO_47_Down_B</strain>
    </source>
</reference>
<dbReference type="GO" id="GO:0006351">
    <property type="term" value="P:DNA-templated transcription"/>
    <property type="evidence" value="ECO:0007669"/>
    <property type="project" value="TreeGrafter"/>
</dbReference>
<keyword evidence="3" id="KW-0238">DNA-binding</keyword>
<dbReference type="PRINTS" id="PR00039">
    <property type="entry name" value="HTHLYSR"/>
</dbReference>
<organism evidence="6 7">
    <name type="scientific">Raoultella planticola</name>
    <name type="common">Klebsiella planticola</name>
    <dbReference type="NCBI Taxonomy" id="575"/>
    <lineage>
        <taxon>Bacteria</taxon>
        <taxon>Pseudomonadati</taxon>
        <taxon>Pseudomonadota</taxon>
        <taxon>Gammaproteobacteria</taxon>
        <taxon>Enterobacterales</taxon>
        <taxon>Enterobacteriaceae</taxon>
        <taxon>Klebsiella/Raoultella group</taxon>
        <taxon>Raoultella</taxon>
    </lineage>
</organism>
<protein>
    <submittedName>
        <fullName evidence="6">LysR family transcriptional regulator</fullName>
    </submittedName>
</protein>
<evidence type="ECO:0000256" key="1">
    <source>
        <dbReference type="ARBA" id="ARBA00009437"/>
    </source>
</evidence>
<dbReference type="InterPro" id="IPR036388">
    <property type="entry name" value="WH-like_DNA-bd_sf"/>
</dbReference>
<dbReference type="GO" id="GO:0003700">
    <property type="term" value="F:DNA-binding transcription factor activity"/>
    <property type="evidence" value="ECO:0007669"/>
    <property type="project" value="InterPro"/>
</dbReference>
<evidence type="ECO:0000313" key="6">
    <source>
        <dbReference type="EMBL" id="RWT22243.1"/>
    </source>
</evidence>
<dbReference type="PANTHER" id="PTHR30537">
    <property type="entry name" value="HTH-TYPE TRANSCRIPTIONAL REGULATOR"/>
    <property type="match status" value="1"/>
</dbReference>
<feature type="domain" description="HTH lysR-type" evidence="5">
    <location>
        <begin position="6"/>
        <end position="63"/>
    </location>
</feature>
<dbReference type="InterPro" id="IPR058163">
    <property type="entry name" value="LysR-type_TF_proteobact-type"/>
</dbReference>
<dbReference type="InterPro" id="IPR000847">
    <property type="entry name" value="LysR_HTH_N"/>
</dbReference>
<sequence length="282" mass="31128">MSRSALPFHAVETFLVTARHLNLTHAARELCLTQGAVSRQIAALEAWFGFPLFARHARGLHLSPQGSALYPELQSAFGRLIAVAEQARQQQTVVRLKAPTCAIRWLVPRLVAIERRHPELQIALTTTTEHSVNFRTEPYDAAIVFGTHHNVGDLLFEEALTPVCNGTLAGDNMLNDVTFLHPTRDKTDWSLWLTAFSPEAPLLMRKNQHFDTMDLAITAAMQGLGVAMADATLVAEDVRAGRLARPFTLSVKTGASYRLVVRSSQSKADGLARFREELVNPA</sequence>
<dbReference type="Proteomes" id="UP000288843">
    <property type="component" value="Unassembled WGS sequence"/>
</dbReference>
<evidence type="ECO:0000256" key="3">
    <source>
        <dbReference type="ARBA" id="ARBA00023125"/>
    </source>
</evidence>
<keyword evidence="4" id="KW-0804">Transcription</keyword>
<dbReference type="SUPFAM" id="SSF46785">
    <property type="entry name" value="Winged helix' DNA-binding domain"/>
    <property type="match status" value="1"/>
</dbReference>
<evidence type="ECO:0000256" key="4">
    <source>
        <dbReference type="ARBA" id="ARBA00023163"/>
    </source>
</evidence>
<dbReference type="Pfam" id="PF03466">
    <property type="entry name" value="LysR_substrate"/>
    <property type="match status" value="1"/>
</dbReference>
<dbReference type="Pfam" id="PF00126">
    <property type="entry name" value="HTH_1"/>
    <property type="match status" value="1"/>
</dbReference>
<evidence type="ECO:0000259" key="5">
    <source>
        <dbReference type="PROSITE" id="PS50931"/>
    </source>
</evidence>
<comment type="caution">
    <text evidence="6">The sequence shown here is derived from an EMBL/GenBank/DDBJ whole genome shotgun (WGS) entry which is preliminary data.</text>
</comment>
<dbReference type="EMBL" id="QKOX01000013">
    <property type="protein sequence ID" value="RWT22243.1"/>
    <property type="molecule type" value="Genomic_DNA"/>
</dbReference>
<evidence type="ECO:0000256" key="2">
    <source>
        <dbReference type="ARBA" id="ARBA00023015"/>
    </source>
</evidence>